<keyword evidence="4" id="KW-1185">Reference proteome</keyword>
<reference evidence="3" key="1">
    <citation type="submission" date="2021-06" db="EMBL/GenBank/DDBJ databases">
        <authorList>
            <person name="Kallberg Y."/>
            <person name="Tangrot J."/>
            <person name="Rosling A."/>
        </authorList>
    </citation>
    <scope>NUCLEOTIDE SEQUENCE</scope>
    <source>
        <strain evidence="3">CL551</strain>
    </source>
</reference>
<keyword evidence="1" id="KW-0812">Transmembrane</keyword>
<keyword evidence="2" id="KW-0732">Signal</keyword>
<feature type="chain" id="PRO_5040229186" evidence="2">
    <location>
        <begin position="25"/>
        <end position="228"/>
    </location>
</feature>
<sequence length="228" mass="26196">MACFKNICFVLLINYLGLYNLAYANVEKEIFSSNLDGVSQSVYKKISEWSTHKGLVTLISPYAIQRYERIVPFRNIEEFSDALTGEKENWYVIDGLEEGSTYEARISYAATSPTTFVLEIMGFEDAARILRKRNVLQDHESTSELRVFTTKKLIRVRAIYDGVSITPNRDSQVIIYNIVLENLIYGIPRVAFKLIFLLGVTMGAAYFLFVPKIYNALRKVVEEKEKKE</sequence>
<keyword evidence="1" id="KW-0472">Membrane</keyword>
<proteinExistence type="predicted"/>
<evidence type="ECO:0000256" key="1">
    <source>
        <dbReference type="SAM" id="Phobius"/>
    </source>
</evidence>
<organism evidence="3 4">
    <name type="scientific">Acaulospora morrowiae</name>
    <dbReference type="NCBI Taxonomy" id="94023"/>
    <lineage>
        <taxon>Eukaryota</taxon>
        <taxon>Fungi</taxon>
        <taxon>Fungi incertae sedis</taxon>
        <taxon>Mucoromycota</taxon>
        <taxon>Glomeromycotina</taxon>
        <taxon>Glomeromycetes</taxon>
        <taxon>Diversisporales</taxon>
        <taxon>Acaulosporaceae</taxon>
        <taxon>Acaulospora</taxon>
    </lineage>
</organism>
<dbReference type="PANTHER" id="PTHR35465:SF1">
    <property type="entry name" value="PHOSPHATIDYLINOSITOL-GLYCAN BIOSYNTHESIS CLASS X PROTEIN"/>
    <property type="match status" value="1"/>
</dbReference>
<feature type="transmembrane region" description="Helical" evidence="1">
    <location>
        <begin position="190"/>
        <end position="209"/>
    </location>
</feature>
<dbReference type="Proteomes" id="UP000789342">
    <property type="component" value="Unassembled WGS sequence"/>
</dbReference>
<dbReference type="AlphaFoldDB" id="A0A9N9DYX4"/>
<comment type="caution">
    <text evidence="3">The sequence shown here is derived from an EMBL/GenBank/DDBJ whole genome shotgun (WGS) entry which is preliminary data.</text>
</comment>
<keyword evidence="1" id="KW-1133">Transmembrane helix</keyword>
<feature type="signal peptide" evidence="2">
    <location>
        <begin position="1"/>
        <end position="24"/>
    </location>
</feature>
<protein>
    <submittedName>
        <fullName evidence="3">2702_t:CDS:1</fullName>
    </submittedName>
</protein>
<evidence type="ECO:0000313" key="4">
    <source>
        <dbReference type="Proteomes" id="UP000789342"/>
    </source>
</evidence>
<accession>A0A9N9DYX4</accession>
<dbReference type="EMBL" id="CAJVPV010011146">
    <property type="protein sequence ID" value="CAG8658295.1"/>
    <property type="molecule type" value="Genomic_DNA"/>
</dbReference>
<gene>
    <name evidence="3" type="ORF">AMORRO_LOCUS10289</name>
</gene>
<dbReference type="OrthoDB" id="3360032at2759"/>
<evidence type="ECO:0000313" key="3">
    <source>
        <dbReference type="EMBL" id="CAG8658295.1"/>
    </source>
</evidence>
<dbReference type="PANTHER" id="PTHR35465">
    <property type="entry name" value="CAVEOLIN-1 PROTEIN"/>
    <property type="match status" value="1"/>
</dbReference>
<name>A0A9N9DYX4_9GLOM</name>
<evidence type="ECO:0000256" key="2">
    <source>
        <dbReference type="SAM" id="SignalP"/>
    </source>
</evidence>